<dbReference type="Pfam" id="PF00072">
    <property type="entry name" value="Response_reg"/>
    <property type="match status" value="1"/>
</dbReference>
<dbReference type="InterPro" id="IPR001789">
    <property type="entry name" value="Sig_transdc_resp-reg_receiver"/>
</dbReference>
<dbReference type="PANTHER" id="PTHR43214:SF24">
    <property type="entry name" value="TRANSCRIPTIONAL REGULATORY PROTEIN NARL-RELATED"/>
    <property type="match status" value="1"/>
</dbReference>
<dbReference type="EMBL" id="CP032382">
    <property type="protein sequence ID" value="AYB34355.1"/>
    <property type="molecule type" value="Genomic_DNA"/>
</dbReference>
<dbReference type="InterPro" id="IPR011006">
    <property type="entry name" value="CheY-like_superfamily"/>
</dbReference>
<keyword evidence="2" id="KW-0805">Transcription regulation</keyword>
<dbReference type="SMART" id="SM00421">
    <property type="entry name" value="HTH_LUXR"/>
    <property type="match status" value="1"/>
</dbReference>
<evidence type="ECO:0000259" key="7">
    <source>
        <dbReference type="PROSITE" id="PS50110"/>
    </source>
</evidence>
<dbReference type="SUPFAM" id="SSF46894">
    <property type="entry name" value="C-terminal effector domain of the bipartite response regulators"/>
    <property type="match status" value="1"/>
</dbReference>
<dbReference type="GO" id="GO:0000160">
    <property type="term" value="P:phosphorelay signal transduction system"/>
    <property type="evidence" value="ECO:0007669"/>
    <property type="project" value="InterPro"/>
</dbReference>
<feature type="domain" description="Response regulatory" evidence="7">
    <location>
        <begin position="3"/>
        <end position="119"/>
    </location>
</feature>
<dbReference type="InterPro" id="IPR000792">
    <property type="entry name" value="Tscrpt_reg_LuxR_C"/>
</dbReference>
<feature type="modified residue" description="4-aspartylphosphate" evidence="5">
    <location>
        <position position="54"/>
    </location>
</feature>
<dbReference type="InterPro" id="IPR058245">
    <property type="entry name" value="NreC/VraR/RcsB-like_REC"/>
</dbReference>
<proteinExistence type="predicted"/>
<dbReference type="GO" id="GO:0006355">
    <property type="term" value="P:regulation of DNA-templated transcription"/>
    <property type="evidence" value="ECO:0007669"/>
    <property type="project" value="InterPro"/>
</dbReference>
<organism evidence="8 9">
    <name type="scientific">Chryseolinea soli</name>
    <dbReference type="NCBI Taxonomy" id="2321403"/>
    <lineage>
        <taxon>Bacteria</taxon>
        <taxon>Pseudomonadati</taxon>
        <taxon>Bacteroidota</taxon>
        <taxon>Cytophagia</taxon>
        <taxon>Cytophagales</taxon>
        <taxon>Fulvivirgaceae</taxon>
        <taxon>Chryseolinea</taxon>
    </lineage>
</organism>
<evidence type="ECO:0000256" key="5">
    <source>
        <dbReference type="PROSITE-ProRule" id="PRU00169"/>
    </source>
</evidence>
<keyword evidence="9" id="KW-1185">Reference proteome</keyword>
<dbReference type="InterPro" id="IPR039420">
    <property type="entry name" value="WalR-like"/>
</dbReference>
<keyword evidence="4" id="KW-0804">Transcription</keyword>
<dbReference type="Gene3D" id="3.40.50.2300">
    <property type="match status" value="1"/>
</dbReference>
<keyword evidence="1 5" id="KW-0597">Phosphoprotein</keyword>
<evidence type="ECO:0000313" key="8">
    <source>
        <dbReference type="EMBL" id="AYB34355.1"/>
    </source>
</evidence>
<dbReference type="Pfam" id="PF00196">
    <property type="entry name" value="GerE"/>
    <property type="match status" value="1"/>
</dbReference>
<gene>
    <name evidence="8" type="ORF">D4L85_28930</name>
</gene>
<accession>A0A385SWL7</accession>
<dbReference type="PRINTS" id="PR00038">
    <property type="entry name" value="HTHLUXR"/>
</dbReference>
<dbReference type="RefSeq" id="WP_119757610.1">
    <property type="nucleotide sequence ID" value="NZ_CP032382.1"/>
</dbReference>
<feature type="domain" description="HTH luxR-type" evidence="6">
    <location>
        <begin position="144"/>
        <end position="208"/>
    </location>
</feature>
<dbReference type="SUPFAM" id="SSF52172">
    <property type="entry name" value="CheY-like"/>
    <property type="match status" value="1"/>
</dbReference>
<reference evidence="9" key="1">
    <citation type="submission" date="2018-09" db="EMBL/GenBank/DDBJ databases">
        <title>Chryseolinea sp. KIS68-18 isolated from soil.</title>
        <authorList>
            <person name="Weon H.-Y."/>
            <person name="Kwon S.-W."/>
            <person name="Lee S.A."/>
        </authorList>
    </citation>
    <scope>NUCLEOTIDE SEQUENCE [LARGE SCALE GENOMIC DNA]</scope>
    <source>
        <strain evidence="9">KIS68-18</strain>
    </source>
</reference>
<dbReference type="GO" id="GO:0003677">
    <property type="term" value="F:DNA binding"/>
    <property type="evidence" value="ECO:0007669"/>
    <property type="project" value="UniProtKB-KW"/>
</dbReference>
<dbReference type="InterPro" id="IPR016032">
    <property type="entry name" value="Sig_transdc_resp-reg_C-effctor"/>
</dbReference>
<keyword evidence="3 8" id="KW-0238">DNA-binding</keyword>
<evidence type="ECO:0000313" key="9">
    <source>
        <dbReference type="Proteomes" id="UP000266183"/>
    </source>
</evidence>
<dbReference type="SMART" id="SM00448">
    <property type="entry name" value="REC"/>
    <property type="match status" value="1"/>
</dbReference>
<dbReference type="KEGG" id="chk:D4L85_28930"/>
<dbReference type="PROSITE" id="PS50043">
    <property type="entry name" value="HTH_LUXR_2"/>
    <property type="match status" value="1"/>
</dbReference>
<evidence type="ECO:0000256" key="3">
    <source>
        <dbReference type="ARBA" id="ARBA00023125"/>
    </source>
</evidence>
<evidence type="ECO:0000259" key="6">
    <source>
        <dbReference type="PROSITE" id="PS50043"/>
    </source>
</evidence>
<dbReference type="PROSITE" id="PS00622">
    <property type="entry name" value="HTH_LUXR_1"/>
    <property type="match status" value="1"/>
</dbReference>
<dbReference type="CDD" id="cd06170">
    <property type="entry name" value="LuxR_C_like"/>
    <property type="match status" value="1"/>
</dbReference>
<dbReference type="CDD" id="cd17535">
    <property type="entry name" value="REC_NarL-like"/>
    <property type="match status" value="1"/>
</dbReference>
<evidence type="ECO:0000256" key="2">
    <source>
        <dbReference type="ARBA" id="ARBA00023015"/>
    </source>
</evidence>
<dbReference type="Proteomes" id="UP000266183">
    <property type="component" value="Chromosome"/>
</dbReference>
<sequence length="208" mass="23531">MIKTAIVEDQVRYRDLLRTILSNSDNIELVFEREHCRNIVADVVKQTPDVLIMDIDLPGKSGIDAVVELKAVFPGVKILMLTVFEDDDKIFAAIKAGADGYLLKKDSPQKILDAIRELHEGKASMNGLIAKKVMEYFYNKKPIPEAQDFHLTKREHEILKLLVEGLSYKEIAAHCFISPETMNSHVKNIYQKLNVHSRAALAARFGNK</sequence>
<dbReference type="OrthoDB" id="9797341at2"/>
<dbReference type="AlphaFoldDB" id="A0A385SWL7"/>
<evidence type="ECO:0000256" key="4">
    <source>
        <dbReference type="ARBA" id="ARBA00023163"/>
    </source>
</evidence>
<name>A0A385SWL7_9BACT</name>
<dbReference type="PANTHER" id="PTHR43214">
    <property type="entry name" value="TWO-COMPONENT RESPONSE REGULATOR"/>
    <property type="match status" value="1"/>
</dbReference>
<protein>
    <submittedName>
        <fullName evidence="8">DNA-binding response regulator</fullName>
    </submittedName>
</protein>
<evidence type="ECO:0000256" key="1">
    <source>
        <dbReference type="ARBA" id="ARBA00022553"/>
    </source>
</evidence>
<dbReference type="PROSITE" id="PS50110">
    <property type="entry name" value="RESPONSE_REGULATORY"/>
    <property type="match status" value="1"/>
</dbReference>